<reference evidence="2 3" key="1">
    <citation type="submission" date="2021-07" db="EMBL/GenBank/DDBJ databases">
        <title>Genome data of Colletotrichum spaethianum.</title>
        <authorList>
            <person name="Utami Y.D."/>
            <person name="Hiruma K."/>
        </authorList>
    </citation>
    <scope>NUCLEOTIDE SEQUENCE [LARGE SCALE GENOMIC DNA]</scope>
    <source>
        <strain evidence="2 3">MAFF 242679</strain>
    </source>
</reference>
<sequence>MSHPGYAPNYGAPAPVPSPMDPRTQEQTLKERKESFSQASLKLKRSMSTPNVRPRQANTSDPSQSGLAGDKKRNKLGYHRTSVACAPAHLVLMERSSRTLPPTENPLHSIARDWREPMHQLHQAEEGMQLLPGGPAAAATGDRTTPQGAVTGFVWAQGGFCFVFSRHGRWAVS</sequence>
<feature type="region of interest" description="Disordered" evidence="1">
    <location>
        <begin position="1"/>
        <end position="79"/>
    </location>
</feature>
<comment type="caution">
    <text evidence="2">The sequence shown here is derived from an EMBL/GenBank/DDBJ whole genome shotgun (WGS) entry which is preliminary data.</text>
</comment>
<dbReference type="AlphaFoldDB" id="A0AA37LMJ6"/>
<dbReference type="Proteomes" id="UP001055172">
    <property type="component" value="Unassembled WGS sequence"/>
</dbReference>
<feature type="compositionally biased region" description="Low complexity" evidence="1">
    <location>
        <begin position="1"/>
        <end position="13"/>
    </location>
</feature>
<dbReference type="EMBL" id="BPPX01000001">
    <property type="protein sequence ID" value="GJC77876.1"/>
    <property type="molecule type" value="Genomic_DNA"/>
</dbReference>
<evidence type="ECO:0000313" key="3">
    <source>
        <dbReference type="Proteomes" id="UP001055172"/>
    </source>
</evidence>
<organism evidence="2 3">
    <name type="scientific">Colletotrichum liriopes</name>
    <dbReference type="NCBI Taxonomy" id="708192"/>
    <lineage>
        <taxon>Eukaryota</taxon>
        <taxon>Fungi</taxon>
        <taxon>Dikarya</taxon>
        <taxon>Ascomycota</taxon>
        <taxon>Pezizomycotina</taxon>
        <taxon>Sordariomycetes</taxon>
        <taxon>Hypocreomycetidae</taxon>
        <taxon>Glomerellales</taxon>
        <taxon>Glomerellaceae</taxon>
        <taxon>Colletotrichum</taxon>
        <taxon>Colletotrichum spaethianum species complex</taxon>
    </lineage>
</organism>
<keyword evidence="3" id="KW-1185">Reference proteome</keyword>
<accession>A0AA37LMJ6</accession>
<protein>
    <submittedName>
        <fullName evidence="2">Uncharacterized protein</fullName>
    </submittedName>
</protein>
<name>A0AA37LMJ6_9PEZI</name>
<evidence type="ECO:0000313" key="2">
    <source>
        <dbReference type="EMBL" id="GJC77876.1"/>
    </source>
</evidence>
<feature type="compositionally biased region" description="Polar residues" evidence="1">
    <location>
        <begin position="36"/>
        <end position="66"/>
    </location>
</feature>
<proteinExistence type="predicted"/>
<evidence type="ECO:0000256" key="1">
    <source>
        <dbReference type="SAM" id="MobiDB-lite"/>
    </source>
</evidence>
<gene>
    <name evidence="2" type="ORF">ColLi_00714</name>
</gene>